<evidence type="ECO:0000313" key="3">
    <source>
        <dbReference type="EMBL" id="CAF1462852.1"/>
    </source>
</evidence>
<dbReference type="EMBL" id="CAJOBA010052531">
    <property type="protein sequence ID" value="CAF4255802.1"/>
    <property type="molecule type" value="Genomic_DNA"/>
</dbReference>
<accession>A0A815DAB1</accession>
<comment type="caution">
    <text evidence="2">The sequence shown here is derived from an EMBL/GenBank/DDBJ whole genome shotgun (WGS) entry which is preliminary data.</text>
</comment>
<dbReference type="OrthoDB" id="10001709at2759"/>
<dbReference type="PANTHER" id="PTHR33336:SF15">
    <property type="entry name" value="ABM DOMAIN-CONTAINING PROTEIN"/>
    <property type="match status" value="1"/>
</dbReference>
<keyword evidence="6" id="KW-1185">Reference proteome</keyword>
<dbReference type="InterPro" id="IPR007138">
    <property type="entry name" value="ABM_dom"/>
</dbReference>
<name>A0A815DAB1_9BILA</name>
<dbReference type="Proteomes" id="UP000677228">
    <property type="component" value="Unassembled WGS sequence"/>
</dbReference>
<evidence type="ECO:0000313" key="2">
    <source>
        <dbReference type="EMBL" id="CAF1293663.1"/>
    </source>
</evidence>
<dbReference type="Pfam" id="PF03992">
    <property type="entry name" value="ABM"/>
    <property type="match status" value="1"/>
</dbReference>
<evidence type="ECO:0000313" key="4">
    <source>
        <dbReference type="EMBL" id="CAF4104169.1"/>
    </source>
</evidence>
<dbReference type="Gene3D" id="3.30.70.100">
    <property type="match status" value="1"/>
</dbReference>
<feature type="domain" description="ABM" evidence="1">
    <location>
        <begin position="6"/>
        <end position="95"/>
    </location>
</feature>
<dbReference type="Proteomes" id="UP000682733">
    <property type="component" value="Unassembled WGS sequence"/>
</dbReference>
<dbReference type="InterPro" id="IPR050744">
    <property type="entry name" value="AI-2_Isomerase_LsrG"/>
</dbReference>
<proteinExistence type="predicted"/>
<evidence type="ECO:0000259" key="1">
    <source>
        <dbReference type="PROSITE" id="PS51725"/>
    </source>
</evidence>
<evidence type="ECO:0000313" key="5">
    <source>
        <dbReference type="EMBL" id="CAF4255802.1"/>
    </source>
</evidence>
<dbReference type="PANTHER" id="PTHR33336">
    <property type="entry name" value="QUINOL MONOOXYGENASE YGIN-RELATED"/>
    <property type="match status" value="1"/>
</dbReference>
<dbReference type="SUPFAM" id="SSF54909">
    <property type="entry name" value="Dimeric alpha+beta barrel"/>
    <property type="match status" value="1"/>
</dbReference>
<dbReference type="AlphaFoldDB" id="A0A815DAB1"/>
<dbReference type="EMBL" id="CAJNOK010030675">
    <property type="protein sequence ID" value="CAF1462852.1"/>
    <property type="molecule type" value="Genomic_DNA"/>
</dbReference>
<protein>
    <recommendedName>
        <fullName evidence="1">ABM domain-containing protein</fullName>
    </recommendedName>
</protein>
<dbReference type="EMBL" id="CAJNOQ010012169">
    <property type="protein sequence ID" value="CAF1293663.1"/>
    <property type="molecule type" value="Genomic_DNA"/>
</dbReference>
<sequence>MDTTTIYLIADCYALPDKIEVVRQILESLIEVSRKEVGCIRYELFENLQDKTHFTIIHRWQSEDIVENHFTAKHTLKATEMLKDILAKPTDVRRYTCLAKDDRTINKTKSYSGFCCTL</sequence>
<organism evidence="2 6">
    <name type="scientific">Didymodactylos carnosus</name>
    <dbReference type="NCBI Taxonomy" id="1234261"/>
    <lineage>
        <taxon>Eukaryota</taxon>
        <taxon>Metazoa</taxon>
        <taxon>Spiralia</taxon>
        <taxon>Gnathifera</taxon>
        <taxon>Rotifera</taxon>
        <taxon>Eurotatoria</taxon>
        <taxon>Bdelloidea</taxon>
        <taxon>Philodinida</taxon>
        <taxon>Philodinidae</taxon>
        <taxon>Didymodactylos</taxon>
    </lineage>
</organism>
<dbReference type="EMBL" id="CAJOBC010034013">
    <property type="protein sequence ID" value="CAF4104169.1"/>
    <property type="molecule type" value="Genomic_DNA"/>
</dbReference>
<dbReference type="GO" id="GO:0003824">
    <property type="term" value="F:catalytic activity"/>
    <property type="evidence" value="ECO:0007669"/>
    <property type="project" value="TreeGrafter"/>
</dbReference>
<gene>
    <name evidence="2" type="ORF">GPM918_LOCUS28165</name>
    <name evidence="3" type="ORF">OVA965_LOCUS35321</name>
    <name evidence="4" type="ORF">SRO942_LOCUS28636</name>
    <name evidence="5" type="ORF">TMI583_LOCUS36277</name>
</gene>
<dbReference type="PROSITE" id="PS51725">
    <property type="entry name" value="ABM"/>
    <property type="match status" value="1"/>
</dbReference>
<dbReference type="InterPro" id="IPR011008">
    <property type="entry name" value="Dimeric_a/b-barrel"/>
</dbReference>
<reference evidence="2" key="1">
    <citation type="submission" date="2021-02" db="EMBL/GenBank/DDBJ databases">
        <authorList>
            <person name="Nowell W R."/>
        </authorList>
    </citation>
    <scope>NUCLEOTIDE SEQUENCE</scope>
</reference>
<dbReference type="Proteomes" id="UP000681722">
    <property type="component" value="Unassembled WGS sequence"/>
</dbReference>
<evidence type="ECO:0000313" key="6">
    <source>
        <dbReference type="Proteomes" id="UP000663829"/>
    </source>
</evidence>
<dbReference type="Proteomes" id="UP000663829">
    <property type="component" value="Unassembled WGS sequence"/>
</dbReference>